<proteinExistence type="predicted"/>
<dbReference type="PRINTS" id="PR00474">
    <property type="entry name" value="GLU5KINASE"/>
</dbReference>
<keyword evidence="7" id="KW-0067">ATP-binding</keyword>
<dbReference type="EMBL" id="DOGS01000304">
    <property type="protein sequence ID" value="HBQ50176.1"/>
    <property type="molecule type" value="Genomic_DNA"/>
</dbReference>
<dbReference type="SMART" id="SM00359">
    <property type="entry name" value="PUA"/>
    <property type="match status" value="1"/>
</dbReference>
<dbReference type="Gene3D" id="2.30.130.10">
    <property type="entry name" value="PUA domain"/>
    <property type="match status" value="1"/>
</dbReference>
<evidence type="ECO:0000259" key="8">
    <source>
        <dbReference type="SMART" id="SM00359"/>
    </source>
</evidence>
<dbReference type="FunFam" id="2.30.130.10:FF:000007">
    <property type="entry name" value="Glutamate 5-kinase"/>
    <property type="match status" value="1"/>
</dbReference>
<dbReference type="PANTHER" id="PTHR43654:SF1">
    <property type="entry name" value="ISOPENTENYL PHOSPHATE KINASE"/>
    <property type="match status" value="1"/>
</dbReference>
<dbReference type="PIRSF" id="PIRSF000729">
    <property type="entry name" value="GK"/>
    <property type="match status" value="1"/>
</dbReference>
<dbReference type="InterPro" id="IPR036974">
    <property type="entry name" value="PUA_sf"/>
</dbReference>
<reference evidence="9 10" key="1">
    <citation type="journal article" date="2018" name="Nat. Biotechnol.">
        <title>A standardized bacterial taxonomy based on genome phylogeny substantially revises the tree of life.</title>
        <authorList>
            <person name="Parks D.H."/>
            <person name="Chuvochina M."/>
            <person name="Waite D.W."/>
            <person name="Rinke C."/>
            <person name="Skarshewski A."/>
            <person name="Chaumeil P.A."/>
            <person name="Hugenholtz P."/>
        </authorList>
    </citation>
    <scope>NUCLEOTIDE SEQUENCE [LARGE SCALE GENOMIC DNA]</scope>
    <source>
        <strain evidence="9">UBA10378</strain>
    </source>
</reference>
<protein>
    <submittedName>
        <fullName evidence="9">Glutamate 5-kinase</fullName>
    </submittedName>
</protein>
<dbReference type="Gene3D" id="3.40.1160.10">
    <property type="entry name" value="Acetylglutamate kinase-like"/>
    <property type="match status" value="1"/>
</dbReference>
<dbReference type="GO" id="GO:0004349">
    <property type="term" value="F:glutamate 5-kinase activity"/>
    <property type="evidence" value="ECO:0007669"/>
    <property type="project" value="InterPro"/>
</dbReference>
<dbReference type="SUPFAM" id="SSF88697">
    <property type="entry name" value="PUA domain-like"/>
    <property type="match status" value="1"/>
</dbReference>
<keyword evidence="2" id="KW-0028">Amino-acid biosynthesis</keyword>
<keyword evidence="1" id="KW-0963">Cytoplasm</keyword>
<evidence type="ECO:0000256" key="2">
    <source>
        <dbReference type="ARBA" id="ARBA00022605"/>
    </source>
</evidence>
<dbReference type="InterPro" id="IPR015947">
    <property type="entry name" value="PUA-like_sf"/>
</dbReference>
<dbReference type="InterPro" id="IPR001048">
    <property type="entry name" value="Asp/Glu/Uridylate_kinase"/>
</dbReference>
<dbReference type="InterPro" id="IPR005715">
    <property type="entry name" value="Glu_5kinase/COase_Synthase"/>
</dbReference>
<accession>A0A356WBF6</accession>
<dbReference type="Proteomes" id="UP000263957">
    <property type="component" value="Unassembled WGS sequence"/>
</dbReference>
<dbReference type="GO" id="GO:0005524">
    <property type="term" value="F:ATP binding"/>
    <property type="evidence" value="ECO:0007669"/>
    <property type="project" value="UniProtKB-KW"/>
</dbReference>
<dbReference type="SUPFAM" id="SSF53633">
    <property type="entry name" value="Carbamate kinase-like"/>
    <property type="match status" value="1"/>
</dbReference>
<dbReference type="PROSITE" id="PS00902">
    <property type="entry name" value="GLUTAMATE_5_KINASE"/>
    <property type="match status" value="1"/>
</dbReference>
<dbReference type="InterPro" id="IPR019797">
    <property type="entry name" value="Glutamate_5-kinase_CS"/>
</dbReference>
<evidence type="ECO:0000256" key="1">
    <source>
        <dbReference type="ARBA" id="ARBA00022490"/>
    </source>
</evidence>
<comment type="caution">
    <text evidence="9">The sequence shown here is derived from an EMBL/GenBank/DDBJ whole genome shotgun (WGS) entry which is preliminary data.</text>
</comment>
<dbReference type="InterPro" id="IPR001057">
    <property type="entry name" value="Glu/AcGlu_kinase"/>
</dbReference>
<evidence type="ECO:0000313" key="10">
    <source>
        <dbReference type="Proteomes" id="UP000263957"/>
    </source>
</evidence>
<organism evidence="9 10">
    <name type="scientific">Hyphomonas atlantica</name>
    <dbReference type="NCBI Taxonomy" id="1280948"/>
    <lineage>
        <taxon>Bacteria</taxon>
        <taxon>Pseudomonadati</taxon>
        <taxon>Pseudomonadota</taxon>
        <taxon>Alphaproteobacteria</taxon>
        <taxon>Hyphomonadales</taxon>
        <taxon>Hyphomonadaceae</taxon>
        <taxon>Hyphomonas</taxon>
    </lineage>
</organism>
<evidence type="ECO:0000256" key="4">
    <source>
        <dbReference type="ARBA" id="ARBA00022679"/>
    </source>
</evidence>
<evidence type="ECO:0000256" key="7">
    <source>
        <dbReference type="ARBA" id="ARBA00022840"/>
    </source>
</evidence>
<feature type="domain" description="PUA" evidence="8">
    <location>
        <begin position="142"/>
        <end position="224"/>
    </location>
</feature>
<name>A0A356WBF6_9PROT</name>
<feature type="non-terminal residue" evidence="9">
    <location>
        <position position="1"/>
    </location>
</feature>
<dbReference type="Pfam" id="PF00696">
    <property type="entry name" value="AA_kinase"/>
    <property type="match status" value="1"/>
</dbReference>
<sequence length="233" mass="23702">DTVATDEIRYGDNDRLAARVAQMMGADVLVLLSDIDGLYTADPRSHPDAAHIPHLAELTAEHDAMATGANADAGVGSGGMATKLAAARIAHAAGCSTLITLGNRDHPLLSIEDGARATLISAATTPASARAAWLAGHLTPEGAITLDEGAAKALRGGASLLAVGITGVTGNFERGAAVALKAPSGKMVGKGVTAYGSAEIARVIGRQSDEVEAILGYRGRPAIVHRDDMVLVR</sequence>
<dbReference type="GO" id="GO:0003723">
    <property type="term" value="F:RNA binding"/>
    <property type="evidence" value="ECO:0007669"/>
    <property type="project" value="InterPro"/>
</dbReference>
<dbReference type="AlphaFoldDB" id="A0A356WBF6"/>
<dbReference type="NCBIfam" id="TIGR01027">
    <property type="entry name" value="proB"/>
    <property type="match status" value="1"/>
</dbReference>
<keyword evidence="3" id="KW-0641">Proline biosynthesis</keyword>
<gene>
    <name evidence="9" type="primary">proB</name>
    <name evidence="9" type="ORF">DD728_15085</name>
</gene>
<dbReference type="InterPro" id="IPR002478">
    <property type="entry name" value="PUA"/>
</dbReference>
<dbReference type="PANTHER" id="PTHR43654">
    <property type="entry name" value="GLUTAMATE 5-KINASE"/>
    <property type="match status" value="1"/>
</dbReference>
<evidence type="ECO:0000256" key="3">
    <source>
        <dbReference type="ARBA" id="ARBA00022650"/>
    </source>
</evidence>
<evidence type="ECO:0000256" key="5">
    <source>
        <dbReference type="ARBA" id="ARBA00022741"/>
    </source>
</evidence>
<evidence type="ECO:0000256" key="6">
    <source>
        <dbReference type="ARBA" id="ARBA00022777"/>
    </source>
</evidence>
<keyword evidence="6 9" id="KW-0418">Kinase</keyword>
<dbReference type="CDD" id="cd21157">
    <property type="entry name" value="PUA_G5K"/>
    <property type="match status" value="1"/>
</dbReference>
<dbReference type="PROSITE" id="PS50890">
    <property type="entry name" value="PUA"/>
    <property type="match status" value="1"/>
</dbReference>
<evidence type="ECO:0000313" key="9">
    <source>
        <dbReference type="EMBL" id="HBQ50176.1"/>
    </source>
</evidence>
<keyword evidence="4" id="KW-0808">Transferase</keyword>
<dbReference type="InterPro" id="IPR011529">
    <property type="entry name" value="Glu_5kinase"/>
</dbReference>
<dbReference type="GO" id="GO:0008652">
    <property type="term" value="P:amino acid biosynthetic process"/>
    <property type="evidence" value="ECO:0007669"/>
    <property type="project" value="UniProtKB-KW"/>
</dbReference>
<keyword evidence="5" id="KW-0547">Nucleotide-binding</keyword>
<dbReference type="InterPro" id="IPR036393">
    <property type="entry name" value="AceGlu_kinase-like_sf"/>
</dbReference>
<dbReference type="Pfam" id="PF01472">
    <property type="entry name" value="PUA"/>
    <property type="match status" value="1"/>
</dbReference>
<dbReference type="GO" id="GO:0005829">
    <property type="term" value="C:cytosol"/>
    <property type="evidence" value="ECO:0007669"/>
    <property type="project" value="TreeGrafter"/>
</dbReference>